<dbReference type="Pfam" id="PF00196">
    <property type="entry name" value="GerE"/>
    <property type="match status" value="1"/>
</dbReference>
<dbReference type="AlphaFoldDB" id="A0A2W5W640"/>
<dbReference type="PRINTS" id="PR00038">
    <property type="entry name" value="HTHLUXR"/>
</dbReference>
<proteinExistence type="predicted"/>
<name>A0A2W5W640_9BACT</name>
<dbReference type="PANTHER" id="PTHR44688:SF16">
    <property type="entry name" value="DNA-BINDING TRANSCRIPTIONAL ACTIVATOR DEVR_DOSR"/>
    <property type="match status" value="1"/>
</dbReference>
<dbReference type="PANTHER" id="PTHR44688">
    <property type="entry name" value="DNA-BINDING TRANSCRIPTIONAL ACTIVATOR DEVR_DOSR"/>
    <property type="match status" value="1"/>
</dbReference>
<gene>
    <name evidence="5" type="ORF">DI536_01915</name>
</gene>
<reference evidence="5 6" key="1">
    <citation type="submission" date="2017-08" db="EMBL/GenBank/DDBJ databases">
        <title>Infants hospitalized years apart are colonized by the same room-sourced microbial strains.</title>
        <authorList>
            <person name="Brooks B."/>
            <person name="Olm M.R."/>
            <person name="Firek B.A."/>
            <person name="Baker R."/>
            <person name="Thomas B.C."/>
            <person name="Morowitz M.J."/>
            <person name="Banfield J.F."/>
        </authorList>
    </citation>
    <scope>NUCLEOTIDE SEQUENCE [LARGE SCALE GENOMIC DNA]</scope>
    <source>
        <strain evidence="5">S2_003_000_R2_14</strain>
    </source>
</reference>
<dbReference type="GO" id="GO:0006355">
    <property type="term" value="P:regulation of DNA-templated transcription"/>
    <property type="evidence" value="ECO:0007669"/>
    <property type="project" value="InterPro"/>
</dbReference>
<dbReference type="InterPro" id="IPR016032">
    <property type="entry name" value="Sig_transdc_resp-reg_C-effctor"/>
</dbReference>
<keyword evidence="1" id="KW-0805">Transcription regulation</keyword>
<comment type="caution">
    <text evidence="5">The sequence shown here is derived from an EMBL/GenBank/DDBJ whole genome shotgun (WGS) entry which is preliminary data.</text>
</comment>
<dbReference type="Gene3D" id="1.10.10.10">
    <property type="entry name" value="Winged helix-like DNA-binding domain superfamily/Winged helix DNA-binding domain"/>
    <property type="match status" value="1"/>
</dbReference>
<feature type="domain" description="HTH luxR-type" evidence="4">
    <location>
        <begin position="27"/>
        <end position="88"/>
    </location>
</feature>
<dbReference type="InterPro" id="IPR036388">
    <property type="entry name" value="WH-like_DNA-bd_sf"/>
</dbReference>
<dbReference type="GO" id="GO:0003677">
    <property type="term" value="F:DNA binding"/>
    <property type="evidence" value="ECO:0007669"/>
    <property type="project" value="UniProtKB-KW"/>
</dbReference>
<keyword evidence="2" id="KW-0238">DNA-binding</keyword>
<evidence type="ECO:0000256" key="3">
    <source>
        <dbReference type="ARBA" id="ARBA00023163"/>
    </source>
</evidence>
<dbReference type="EMBL" id="QFQP01000001">
    <property type="protein sequence ID" value="PZR18661.1"/>
    <property type="molecule type" value="Genomic_DNA"/>
</dbReference>
<evidence type="ECO:0000256" key="2">
    <source>
        <dbReference type="ARBA" id="ARBA00023125"/>
    </source>
</evidence>
<evidence type="ECO:0000259" key="4">
    <source>
        <dbReference type="PROSITE" id="PS50043"/>
    </source>
</evidence>
<dbReference type="InterPro" id="IPR000792">
    <property type="entry name" value="Tscrpt_reg_LuxR_C"/>
</dbReference>
<accession>A0A2W5W640</accession>
<protein>
    <recommendedName>
        <fullName evidence="4">HTH luxR-type domain-containing protein</fullName>
    </recommendedName>
</protein>
<dbReference type="PROSITE" id="PS50043">
    <property type="entry name" value="HTH_LUXR_2"/>
    <property type="match status" value="1"/>
</dbReference>
<dbReference type="CDD" id="cd06170">
    <property type="entry name" value="LuxR_C_like"/>
    <property type="match status" value="1"/>
</dbReference>
<dbReference type="Proteomes" id="UP000249061">
    <property type="component" value="Unassembled WGS sequence"/>
</dbReference>
<evidence type="ECO:0000313" key="6">
    <source>
        <dbReference type="Proteomes" id="UP000249061"/>
    </source>
</evidence>
<sequence>MRHLVKRTMTFRLNGAEYAVWSEPAPEAAAPPRLTPAERAVLELLLRGASNADIARQRRSSVRTVANQVASVFRKYGVHSRAELVTRT</sequence>
<organism evidence="5 6">
    <name type="scientific">Archangium gephyra</name>
    <dbReference type="NCBI Taxonomy" id="48"/>
    <lineage>
        <taxon>Bacteria</taxon>
        <taxon>Pseudomonadati</taxon>
        <taxon>Myxococcota</taxon>
        <taxon>Myxococcia</taxon>
        <taxon>Myxococcales</taxon>
        <taxon>Cystobacterineae</taxon>
        <taxon>Archangiaceae</taxon>
        <taxon>Archangium</taxon>
    </lineage>
</organism>
<evidence type="ECO:0000313" key="5">
    <source>
        <dbReference type="EMBL" id="PZR18661.1"/>
    </source>
</evidence>
<dbReference type="SMART" id="SM00421">
    <property type="entry name" value="HTH_LUXR"/>
    <property type="match status" value="1"/>
</dbReference>
<dbReference type="SUPFAM" id="SSF46894">
    <property type="entry name" value="C-terminal effector domain of the bipartite response regulators"/>
    <property type="match status" value="1"/>
</dbReference>
<evidence type="ECO:0000256" key="1">
    <source>
        <dbReference type="ARBA" id="ARBA00023015"/>
    </source>
</evidence>
<keyword evidence="3" id="KW-0804">Transcription</keyword>